<dbReference type="RefSeq" id="WP_220115581.1">
    <property type="nucleotide sequence ID" value="NZ_JAHZUY010000002.1"/>
</dbReference>
<organism evidence="1 2">
    <name type="scientific">Caldovatus aquaticus</name>
    <dbReference type="NCBI Taxonomy" id="2865671"/>
    <lineage>
        <taxon>Bacteria</taxon>
        <taxon>Pseudomonadati</taxon>
        <taxon>Pseudomonadota</taxon>
        <taxon>Alphaproteobacteria</taxon>
        <taxon>Acetobacterales</taxon>
        <taxon>Roseomonadaceae</taxon>
        <taxon>Caldovatus</taxon>
    </lineage>
</organism>
<evidence type="ECO:0000313" key="2">
    <source>
        <dbReference type="Proteomes" id="UP001519924"/>
    </source>
</evidence>
<evidence type="ECO:0000313" key="1">
    <source>
        <dbReference type="EMBL" id="MBW8268073.1"/>
    </source>
</evidence>
<dbReference type="Proteomes" id="UP001519924">
    <property type="component" value="Unassembled WGS sequence"/>
</dbReference>
<reference evidence="1 2" key="1">
    <citation type="submission" date="2021-08" db="EMBL/GenBank/DDBJ databases">
        <title>Caldovatus sediminis gen. nov., sp. nov., a moderately thermophilic bacterium isolated from a hot spring.</title>
        <authorList>
            <person name="Hu C.-J."/>
            <person name="Li W.-J."/>
            <person name="Xian W.-D."/>
        </authorList>
    </citation>
    <scope>NUCLEOTIDE SEQUENCE [LARGE SCALE GENOMIC DNA]</scope>
    <source>
        <strain evidence="1 2">SYSU G05006</strain>
    </source>
</reference>
<keyword evidence="2" id="KW-1185">Reference proteome</keyword>
<proteinExistence type="predicted"/>
<comment type="caution">
    <text evidence="1">The sequence shown here is derived from an EMBL/GenBank/DDBJ whole genome shotgun (WGS) entry which is preliminary data.</text>
</comment>
<dbReference type="EMBL" id="JAHZUY010000002">
    <property type="protein sequence ID" value="MBW8268073.1"/>
    <property type="molecule type" value="Genomic_DNA"/>
</dbReference>
<sequence>MIRTSFGKRLGLAGLLGIGLVSLGGAVAPLPAAAGDWHRPGYGSGYGSGYGYGYDRPRPPYGPGWGHAATPGLDRHRWRQEQWQRYGEATGRIAPWESRRIDRAQAGLARHEAWARADGIVTPHERWELREHARRVDDLIARSMRNGYGYRHGW</sequence>
<accession>A0ABS7EXS0</accession>
<gene>
    <name evidence="1" type="ORF">K1J50_01075</name>
</gene>
<name>A0ABS7EXS0_9PROT</name>
<protein>
    <submittedName>
        <fullName evidence="1">Uncharacterized protein</fullName>
    </submittedName>
</protein>